<dbReference type="PANTHER" id="PTHR10924:SF4">
    <property type="entry name" value="GH15861P"/>
    <property type="match status" value="1"/>
</dbReference>
<dbReference type="Gene3D" id="1.20.1250.20">
    <property type="entry name" value="MFS general substrate transporter like domains"/>
    <property type="match status" value="2"/>
</dbReference>
<evidence type="ECO:0000259" key="7">
    <source>
        <dbReference type="PROSITE" id="PS50850"/>
    </source>
</evidence>
<dbReference type="InterPro" id="IPR011701">
    <property type="entry name" value="MFS"/>
</dbReference>
<feature type="transmembrane region" description="Helical" evidence="6">
    <location>
        <begin position="242"/>
        <end position="263"/>
    </location>
</feature>
<evidence type="ECO:0000256" key="6">
    <source>
        <dbReference type="SAM" id="Phobius"/>
    </source>
</evidence>
<dbReference type="PROSITE" id="PS50850">
    <property type="entry name" value="MFS"/>
    <property type="match status" value="1"/>
</dbReference>
<dbReference type="InterPro" id="IPR020846">
    <property type="entry name" value="MFS_dom"/>
</dbReference>
<dbReference type="AlphaFoldDB" id="A0A6A4J6C0"/>
<keyword evidence="4 6" id="KW-0472">Membrane</keyword>
<dbReference type="Pfam" id="PF07690">
    <property type="entry name" value="MFS_1"/>
    <property type="match status" value="2"/>
</dbReference>
<feature type="transmembrane region" description="Helical" evidence="6">
    <location>
        <begin position="309"/>
        <end position="328"/>
    </location>
</feature>
<feature type="transmembrane region" description="Helical" evidence="6">
    <location>
        <begin position="90"/>
        <end position="108"/>
    </location>
</feature>
<dbReference type="EMBL" id="WIXP02000012">
    <property type="protein sequence ID" value="KAF6202372.1"/>
    <property type="molecule type" value="Genomic_DNA"/>
</dbReference>
<dbReference type="InterPro" id="IPR049680">
    <property type="entry name" value="FLVCR1-2_SLC49-like"/>
</dbReference>
<feature type="compositionally biased region" description="Basic and acidic residues" evidence="5">
    <location>
        <begin position="447"/>
        <end position="456"/>
    </location>
</feature>
<protein>
    <recommendedName>
        <fullName evidence="7">Major facilitator superfamily (MFS) profile domain-containing protein</fullName>
    </recommendedName>
</protein>
<comment type="caution">
    <text evidence="8">The sequence shown here is derived from an EMBL/GenBank/DDBJ whole genome shotgun (WGS) entry which is preliminary data.</text>
</comment>
<feature type="transmembrane region" description="Helical" evidence="6">
    <location>
        <begin position="114"/>
        <end position="134"/>
    </location>
</feature>
<dbReference type="GO" id="GO:0020037">
    <property type="term" value="F:heme binding"/>
    <property type="evidence" value="ECO:0007669"/>
    <property type="project" value="TreeGrafter"/>
</dbReference>
<dbReference type="PANTHER" id="PTHR10924">
    <property type="entry name" value="MAJOR FACILITATOR SUPERFAMILY PROTEIN-RELATED"/>
    <property type="match status" value="1"/>
</dbReference>
<evidence type="ECO:0000256" key="1">
    <source>
        <dbReference type="ARBA" id="ARBA00004141"/>
    </source>
</evidence>
<feature type="transmembrane region" description="Helical" evidence="6">
    <location>
        <begin position="187"/>
        <end position="207"/>
    </location>
</feature>
<dbReference type="GO" id="GO:0097037">
    <property type="term" value="P:heme export"/>
    <property type="evidence" value="ECO:0007669"/>
    <property type="project" value="TreeGrafter"/>
</dbReference>
<evidence type="ECO:0000256" key="5">
    <source>
        <dbReference type="SAM" id="MobiDB-lite"/>
    </source>
</evidence>
<dbReference type="CDD" id="cd17398">
    <property type="entry name" value="MFS_FLVCR_like"/>
    <property type="match status" value="1"/>
</dbReference>
<feature type="transmembrane region" description="Helical" evidence="6">
    <location>
        <begin position="334"/>
        <end position="353"/>
    </location>
</feature>
<dbReference type="InterPro" id="IPR036259">
    <property type="entry name" value="MFS_trans_sf"/>
</dbReference>
<keyword evidence="9" id="KW-1185">Reference proteome</keyword>
<feature type="transmembrane region" description="Helical" evidence="6">
    <location>
        <begin position="400"/>
        <end position="419"/>
    </location>
</feature>
<dbReference type="Proteomes" id="UP000466442">
    <property type="component" value="Linkage Group LG12"/>
</dbReference>
<feature type="domain" description="Major facilitator superfamily (MFS) profile" evidence="7">
    <location>
        <begin position="24"/>
        <end position="424"/>
    </location>
</feature>
<proteinExistence type="predicted"/>
<organism evidence="8 9">
    <name type="scientific">Apolygus lucorum</name>
    <name type="common">Small green plant bug</name>
    <name type="synonym">Lygocoris lucorum</name>
    <dbReference type="NCBI Taxonomy" id="248454"/>
    <lineage>
        <taxon>Eukaryota</taxon>
        <taxon>Metazoa</taxon>
        <taxon>Ecdysozoa</taxon>
        <taxon>Arthropoda</taxon>
        <taxon>Hexapoda</taxon>
        <taxon>Insecta</taxon>
        <taxon>Pterygota</taxon>
        <taxon>Neoptera</taxon>
        <taxon>Paraneoptera</taxon>
        <taxon>Hemiptera</taxon>
        <taxon>Heteroptera</taxon>
        <taxon>Panheteroptera</taxon>
        <taxon>Cimicomorpha</taxon>
        <taxon>Miridae</taxon>
        <taxon>Mirini</taxon>
        <taxon>Apolygus</taxon>
    </lineage>
</organism>
<reference evidence="8" key="1">
    <citation type="journal article" date="2021" name="Mol. Ecol. Resour.">
        <title>Apolygus lucorum genome provides insights into omnivorousness and mesophyll feeding.</title>
        <authorList>
            <person name="Liu Y."/>
            <person name="Liu H."/>
            <person name="Wang H."/>
            <person name="Huang T."/>
            <person name="Liu B."/>
            <person name="Yang B."/>
            <person name="Yin L."/>
            <person name="Li B."/>
            <person name="Zhang Y."/>
            <person name="Zhang S."/>
            <person name="Jiang F."/>
            <person name="Zhang X."/>
            <person name="Ren Y."/>
            <person name="Wang B."/>
            <person name="Wang S."/>
            <person name="Lu Y."/>
            <person name="Wu K."/>
            <person name="Fan W."/>
            <person name="Wang G."/>
        </authorList>
    </citation>
    <scope>NUCLEOTIDE SEQUENCE</scope>
    <source>
        <strain evidence="8">12Hb</strain>
    </source>
</reference>
<comment type="subcellular location">
    <subcellularLocation>
        <location evidence="1">Membrane</location>
        <topology evidence="1">Multi-pass membrane protein</topology>
    </subcellularLocation>
</comment>
<dbReference type="OrthoDB" id="422206at2759"/>
<evidence type="ECO:0000313" key="9">
    <source>
        <dbReference type="Proteomes" id="UP000466442"/>
    </source>
</evidence>
<evidence type="ECO:0000313" key="8">
    <source>
        <dbReference type="EMBL" id="KAF6202372.1"/>
    </source>
</evidence>
<name>A0A6A4J6C0_APOLU</name>
<evidence type="ECO:0000256" key="4">
    <source>
        <dbReference type="ARBA" id="ARBA00023136"/>
    </source>
</evidence>
<feature type="transmembrane region" description="Helical" evidence="6">
    <location>
        <begin position="278"/>
        <end position="300"/>
    </location>
</feature>
<dbReference type="GO" id="GO:0015232">
    <property type="term" value="F:heme transmembrane transporter activity"/>
    <property type="evidence" value="ECO:0007669"/>
    <property type="project" value="TreeGrafter"/>
</dbReference>
<feature type="region of interest" description="Disordered" evidence="5">
    <location>
        <begin position="437"/>
        <end position="456"/>
    </location>
</feature>
<dbReference type="GO" id="GO:0016020">
    <property type="term" value="C:membrane"/>
    <property type="evidence" value="ECO:0007669"/>
    <property type="project" value="UniProtKB-SubCell"/>
</dbReference>
<sequence>MAGSNVDMEKLDKDIKLYGKRWWMLAMFMAFTTTNAFQWSQYAVVEDVILDYYNIKSVYVEWTAMSYPFCLSVFILPWAWLLQKFGFRKIFLLASWLNTVGAVLKLFSSSRESFMIAFVGQWMVAAGQLGYLPSRIAALWFGADEISTACSLGVVGNQLGAALGFVIPPLFIKMNEDKEITRSQINSVNYLVASCCIAVHILLFVCLKEQPEIPPSRAALEQRREKIDFVGTLKRLGTNKGYLLLALVYGINMGVFCAFATLLNRMVLRFFPDAAEHVGWIGLILILTGGTGTFIAGLLLDKFGNYKEFSIIFSAVSAVAILIMTQLIDQGVIALIYISAGSIGFFMTGYFTIGFEYGSELAYPENEGTSSGILNGIPQSAAIATTLLGSKLIELKGVHWCLYAFTFAMIAASLVASIIPKDYKRSAMKTSQHVEKQANGALTQEMKPLRPEENHV</sequence>
<keyword evidence="2 6" id="KW-0812">Transmembrane</keyword>
<accession>A0A6A4J6C0</accession>
<dbReference type="SUPFAM" id="SSF103473">
    <property type="entry name" value="MFS general substrate transporter"/>
    <property type="match status" value="1"/>
</dbReference>
<feature type="transmembrane region" description="Helical" evidence="6">
    <location>
        <begin position="59"/>
        <end position="81"/>
    </location>
</feature>
<evidence type="ECO:0000256" key="2">
    <source>
        <dbReference type="ARBA" id="ARBA00022692"/>
    </source>
</evidence>
<keyword evidence="3 6" id="KW-1133">Transmembrane helix</keyword>
<evidence type="ECO:0000256" key="3">
    <source>
        <dbReference type="ARBA" id="ARBA00022989"/>
    </source>
</evidence>
<feature type="transmembrane region" description="Helical" evidence="6">
    <location>
        <begin position="21"/>
        <end position="39"/>
    </location>
</feature>
<gene>
    <name evidence="8" type="ORF">GE061_004771</name>
</gene>
<feature type="transmembrane region" description="Helical" evidence="6">
    <location>
        <begin position="146"/>
        <end position="167"/>
    </location>
</feature>